<evidence type="ECO:0000313" key="3">
    <source>
        <dbReference type="Proteomes" id="UP001247754"/>
    </source>
</evidence>
<comment type="caution">
    <text evidence="2">The sequence shown here is derived from an EMBL/GenBank/DDBJ whole genome shotgun (WGS) entry which is preliminary data.</text>
</comment>
<feature type="chain" id="PRO_5045763293" evidence="1">
    <location>
        <begin position="29"/>
        <end position="231"/>
    </location>
</feature>
<dbReference type="Proteomes" id="UP001247754">
    <property type="component" value="Unassembled WGS sequence"/>
</dbReference>
<feature type="signal peptide" evidence="1">
    <location>
        <begin position="1"/>
        <end position="28"/>
    </location>
</feature>
<keyword evidence="3" id="KW-1185">Reference proteome</keyword>
<keyword evidence="1" id="KW-0732">Signal</keyword>
<dbReference type="InterPro" id="IPR023346">
    <property type="entry name" value="Lysozyme-like_dom_sf"/>
</dbReference>
<gene>
    <name evidence="2" type="ORF">RGD00_08895</name>
</gene>
<name>A0ABU1F8D0_9RHOB</name>
<dbReference type="EMBL" id="JAVKPH010000007">
    <property type="protein sequence ID" value="MDR5652719.1"/>
    <property type="molecule type" value="Genomic_DNA"/>
</dbReference>
<evidence type="ECO:0000313" key="2">
    <source>
        <dbReference type="EMBL" id="MDR5652719.1"/>
    </source>
</evidence>
<reference evidence="2 3" key="1">
    <citation type="submission" date="2023-09" db="EMBL/GenBank/DDBJ databases">
        <title>Xinfangfangia sedmenti sp. nov., isolated the sedment.</title>
        <authorList>
            <person name="Xu L."/>
        </authorList>
    </citation>
    <scope>NUCLEOTIDE SEQUENCE [LARGE SCALE GENOMIC DNA]</scope>
    <source>
        <strain evidence="2 3">LG-4</strain>
    </source>
</reference>
<evidence type="ECO:0000256" key="1">
    <source>
        <dbReference type="SAM" id="SignalP"/>
    </source>
</evidence>
<dbReference type="Gene3D" id="1.10.530.10">
    <property type="match status" value="1"/>
</dbReference>
<protein>
    <submittedName>
        <fullName evidence="2">Lytic transglycosylase domain-containing protein</fullName>
    </submittedName>
</protein>
<accession>A0ABU1F8D0</accession>
<dbReference type="SUPFAM" id="SSF53955">
    <property type="entry name" value="Lysozyme-like"/>
    <property type="match status" value="1"/>
</dbReference>
<sequence length="231" mass="24517">MIRRGWFTHWPRLLAGLCALLAAPAAQADPAALCDRAAARAAAQTGVPVAVLRAVALTETGRRMGAAMRPWPWTVNHAGDGRWFATPAEALAFARSVLESGSRNVDLGCFQINHRWHAGAFPSLDAMIDPEANAQYAARFLLDLHRESGDWSVAAGAFHSRTAVFAIRYRDRFEAHLATLRPQEAPAPGPGANAYPLLRAGAGGGIGSLVPRVQMRPALIGGAVAPLFGKG</sequence>
<dbReference type="RefSeq" id="WP_310456954.1">
    <property type="nucleotide sequence ID" value="NZ_JAVKPH010000007.1"/>
</dbReference>
<organism evidence="2 3">
    <name type="scientific">Ruixingdingia sedimenti</name>
    <dbReference type="NCBI Taxonomy" id="3073604"/>
    <lineage>
        <taxon>Bacteria</taxon>
        <taxon>Pseudomonadati</taxon>
        <taxon>Pseudomonadota</taxon>
        <taxon>Alphaproteobacteria</taxon>
        <taxon>Rhodobacterales</taxon>
        <taxon>Paracoccaceae</taxon>
        <taxon>Ruixingdingia</taxon>
    </lineage>
</organism>
<proteinExistence type="predicted"/>